<dbReference type="Gene3D" id="1.10.10.10">
    <property type="entry name" value="Winged helix-like DNA-binding domain superfamily/Winged helix DNA-binding domain"/>
    <property type="match status" value="1"/>
</dbReference>
<protein>
    <recommendedName>
        <fullName evidence="1">HTH luxR-type domain-containing protein</fullName>
    </recommendedName>
</protein>
<reference evidence="2 3" key="1">
    <citation type="submission" date="2021-10" db="EMBL/GenBank/DDBJ databases">
        <title>Streptomyces sp. strain SMC 277, a novel streptomycete isolated from soil.</title>
        <authorList>
            <person name="Chanama M."/>
        </authorList>
    </citation>
    <scope>NUCLEOTIDE SEQUENCE [LARGE SCALE GENOMIC DNA]</scope>
    <source>
        <strain evidence="2 3">SMC 277</strain>
    </source>
</reference>
<dbReference type="InterPro" id="IPR016032">
    <property type="entry name" value="Sig_transdc_resp-reg_C-effctor"/>
</dbReference>
<dbReference type="EMBL" id="JAJAUY010000156">
    <property type="protein sequence ID" value="MCB5182879.1"/>
    <property type="molecule type" value="Genomic_DNA"/>
</dbReference>
<comment type="caution">
    <text evidence="2">The sequence shown here is derived from an EMBL/GenBank/DDBJ whole genome shotgun (WGS) entry which is preliminary data.</text>
</comment>
<feature type="domain" description="HTH luxR-type" evidence="1">
    <location>
        <begin position="143"/>
        <end position="200"/>
    </location>
</feature>
<proteinExistence type="predicted"/>
<gene>
    <name evidence="2" type="ORF">LG632_26410</name>
</gene>
<name>A0ABS8BE09_9ACTN</name>
<dbReference type="RefSeq" id="WP_226730056.1">
    <property type="nucleotide sequence ID" value="NZ_JAJAUY010000156.1"/>
</dbReference>
<dbReference type="InterPro" id="IPR000792">
    <property type="entry name" value="Tscrpt_reg_LuxR_C"/>
</dbReference>
<accession>A0ABS8BE09</accession>
<dbReference type="Proteomes" id="UP001199054">
    <property type="component" value="Unassembled WGS sequence"/>
</dbReference>
<keyword evidence="3" id="KW-1185">Reference proteome</keyword>
<sequence length="207" mass="22254">MQMNFAGQAQVRQAIHGARSEVLLAVPGEGPLEGQVDVAAAHGLTGNSGVSVRMYVPAAARGSAALPEHRLAALAREGVEIHSTPGRSPRMVIIDRSVVVLARNQEDWTEGALIGHHLPFTPMLVRSLTATDPADDAVAPQVKEELSALDRQVLRQLALGTKDETAAREMGLALRTYRRMVARLMDTLDARSRFQAGYLAGQHGLLQ</sequence>
<evidence type="ECO:0000259" key="1">
    <source>
        <dbReference type="SMART" id="SM00421"/>
    </source>
</evidence>
<organism evidence="2 3">
    <name type="scientific">Streptomyces antimicrobicus</name>
    <dbReference type="NCBI Taxonomy" id="2883108"/>
    <lineage>
        <taxon>Bacteria</taxon>
        <taxon>Bacillati</taxon>
        <taxon>Actinomycetota</taxon>
        <taxon>Actinomycetes</taxon>
        <taxon>Kitasatosporales</taxon>
        <taxon>Streptomycetaceae</taxon>
        <taxon>Streptomyces</taxon>
    </lineage>
</organism>
<evidence type="ECO:0000313" key="2">
    <source>
        <dbReference type="EMBL" id="MCB5182879.1"/>
    </source>
</evidence>
<dbReference type="InterPro" id="IPR036388">
    <property type="entry name" value="WH-like_DNA-bd_sf"/>
</dbReference>
<dbReference type="SUPFAM" id="SSF46894">
    <property type="entry name" value="C-terminal effector domain of the bipartite response regulators"/>
    <property type="match status" value="1"/>
</dbReference>
<evidence type="ECO:0000313" key="3">
    <source>
        <dbReference type="Proteomes" id="UP001199054"/>
    </source>
</evidence>
<dbReference type="SMART" id="SM00421">
    <property type="entry name" value="HTH_LUXR"/>
    <property type="match status" value="1"/>
</dbReference>